<keyword evidence="2" id="KW-1185">Reference proteome</keyword>
<reference evidence="1" key="1">
    <citation type="submission" date="2025-08" db="UniProtKB">
        <authorList>
            <consortium name="Ensembl"/>
        </authorList>
    </citation>
    <scope>IDENTIFICATION</scope>
</reference>
<dbReference type="GeneTree" id="ENSGT01030000234817"/>
<protein>
    <submittedName>
        <fullName evidence="1">Uncharacterized protein</fullName>
    </submittedName>
</protein>
<evidence type="ECO:0000313" key="1">
    <source>
        <dbReference type="Ensembl" id="ENSTMTP00000011658.1"/>
    </source>
</evidence>
<reference evidence="1" key="2">
    <citation type="submission" date="2025-09" db="UniProtKB">
        <authorList>
            <consortium name="Ensembl"/>
        </authorList>
    </citation>
    <scope>IDENTIFICATION</scope>
</reference>
<dbReference type="Ensembl" id="ENSTMTT00000012044.1">
    <property type="protein sequence ID" value="ENSTMTP00000011658.1"/>
    <property type="gene ID" value="ENSTMTG00000008443.1"/>
</dbReference>
<evidence type="ECO:0000313" key="2">
    <source>
        <dbReference type="Proteomes" id="UP000472274"/>
    </source>
</evidence>
<sequence>MERSSSSQRAISVYIPLMLMSTDSPRLRSSSVSTAGSMGGMSAALLRPSPGKGWPGGSGSSRLPRELSLIFSCRLLATKWVRSPSWLTVPSSSRALEMVARRPSCARLAPYAWLIPSKLRLSSSRPPASLSPAAATCCLREPSRHGSSRLAAAPGAWTRTWAMMCCGRPAPLSMLRPGAPTGLSPPRWAGPPTLGWAPPAGLGPLWGEPTGLSPLPTAPRTRECWDLQHPCSPTALLGLGLVPGAPAPIY</sequence>
<accession>A0A674ITW4</accession>
<dbReference type="AlphaFoldDB" id="A0A674ITW4"/>
<dbReference type="Proteomes" id="UP000472274">
    <property type="component" value="Unplaced"/>
</dbReference>
<proteinExistence type="predicted"/>
<organism evidence="1 2">
    <name type="scientific">Terrapene triunguis</name>
    <name type="common">Three-toed box turtle</name>
    <dbReference type="NCBI Taxonomy" id="2587831"/>
    <lineage>
        <taxon>Eukaryota</taxon>
        <taxon>Metazoa</taxon>
        <taxon>Chordata</taxon>
        <taxon>Craniata</taxon>
        <taxon>Vertebrata</taxon>
        <taxon>Euteleostomi</taxon>
        <taxon>Archelosauria</taxon>
        <taxon>Testudinata</taxon>
        <taxon>Testudines</taxon>
        <taxon>Cryptodira</taxon>
        <taxon>Durocryptodira</taxon>
        <taxon>Testudinoidea</taxon>
        <taxon>Emydidae</taxon>
        <taxon>Terrapene</taxon>
    </lineage>
</organism>
<name>A0A674ITW4_9SAUR</name>
<dbReference type="InParanoid" id="A0A674ITW4"/>